<name>A0A379X2C4_SALET</name>
<protein>
    <submittedName>
        <fullName evidence="2">DNA-binding protein</fullName>
    </submittedName>
</protein>
<dbReference type="GO" id="GO:0003677">
    <property type="term" value="F:DNA binding"/>
    <property type="evidence" value="ECO:0007669"/>
    <property type="project" value="UniProtKB-KW"/>
</dbReference>
<accession>A0A379X2C4</accession>
<reference evidence="2 3" key="1">
    <citation type="submission" date="2018-06" db="EMBL/GenBank/DDBJ databases">
        <authorList>
            <consortium name="Pathogen Informatics"/>
            <person name="Doyle S."/>
        </authorList>
    </citation>
    <scope>NUCLEOTIDE SEQUENCE [LARGE SCALE GENOMIC DNA]</scope>
    <source>
        <strain evidence="2 3">NCTC8261</strain>
    </source>
</reference>
<gene>
    <name evidence="2" type="ORF">NCTC8261_06883</name>
</gene>
<dbReference type="InterPro" id="IPR052411">
    <property type="entry name" value="c-mor_Regulatory_Protein"/>
</dbReference>
<evidence type="ECO:0000313" key="3">
    <source>
        <dbReference type="Proteomes" id="UP000254712"/>
    </source>
</evidence>
<dbReference type="PANTHER" id="PTHR37812">
    <property type="entry name" value="MU-LIKE PROPHAGE FLUMU PROTEIN C"/>
    <property type="match status" value="1"/>
</dbReference>
<dbReference type="EMBL" id="UGXT01000002">
    <property type="protein sequence ID" value="SUH40493.1"/>
    <property type="molecule type" value="Genomic_DNA"/>
</dbReference>
<evidence type="ECO:0000313" key="2">
    <source>
        <dbReference type="EMBL" id="SUH40493.1"/>
    </source>
</evidence>
<feature type="domain" description="Mor transcription activator" evidence="1">
    <location>
        <begin position="10"/>
        <end position="110"/>
    </location>
</feature>
<proteinExistence type="predicted"/>
<organism evidence="2 3">
    <name type="scientific">Salmonella enterica I</name>
    <dbReference type="NCBI Taxonomy" id="59201"/>
    <lineage>
        <taxon>Bacteria</taxon>
        <taxon>Pseudomonadati</taxon>
        <taxon>Pseudomonadota</taxon>
        <taxon>Gammaproteobacteria</taxon>
        <taxon>Enterobacterales</taxon>
        <taxon>Enterobacteriaceae</taxon>
        <taxon>Salmonella</taxon>
    </lineage>
</organism>
<dbReference type="PANTHER" id="PTHR37812:SF1">
    <property type="entry name" value="MU-LIKE PROPHAGE FLUMU PROTEIN C"/>
    <property type="match status" value="1"/>
</dbReference>
<evidence type="ECO:0000259" key="1">
    <source>
        <dbReference type="Pfam" id="PF08765"/>
    </source>
</evidence>
<dbReference type="Proteomes" id="UP000254712">
    <property type="component" value="Unassembled WGS sequence"/>
</dbReference>
<dbReference type="InterPro" id="IPR009057">
    <property type="entry name" value="Homeodomain-like_sf"/>
</dbReference>
<dbReference type="InterPro" id="IPR014875">
    <property type="entry name" value="Mor_transcription_activator"/>
</dbReference>
<sequence length="123" mass="13920">MIQKSKEMVRLPEIINDLAFHASQVLIESMNIDSASAENAGQAIADRMMRNWGGQSIYFPKGISGRASERDYQIYSECDGVIMRSWPKKYNLTLQWIYKIVKRVHTEKTAPAAYAVSDIGYGV</sequence>
<keyword evidence="2" id="KW-0238">DNA-binding</keyword>
<dbReference type="SUPFAM" id="SSF46689">
    <property type="entry name" value="Homeodomain-like"/>
    <property type="match status" value="1"/>
</dbReference>
<dbReference type="Pfam" id="PF08765">
    <property type="entry name" value="Mor"/>
    <property type="match status" value="1"/>
</dbReference>
<dbReference type="AlphaFoldDB" id="A0A379X2C4"/>
<dbReference type="Gene3D" id="1.10.10.60">
    <property type="entry name" value="Homeodomain-like"/>
    <property type="match status" value="1"/>
</dbReference>